<feature type="region of interest" description="Disordered" evidence="1">
    <location>
        <begin position="1"/>
        <end position="36"/>
    </location>
</feature>
<feature type="region of interest" description="Disordered" evidence="1">
    <location>
        <begin position="208"/>
        <end position="233"/>
    </location>
</feature>
<name>A0A0N1I6R0_LEPSE</name>
<dbReference type="VEuPathDB" id="TriTrypDB:Lsey_0035_0090"/>
<keyword evidence="3" id="KW-1185">Reference proteome</keyword>
<evidence type="ECO:0000256" key="1">
    <source>
        <dbReference type="SAM" id="MobiDB-lite"/>
    </source>
</evidence>
<dbReference type="Proteomes" id="UP000038009">
    <property type="component" value="Unassembled WGS sequence"/>
</dbReference>
<feature type="compositionally biased region" description="Basic and acidic residues" evidence="1">
    <location>
        <begin position="15"/>
        <end position="27"/>
    </location>
</feature>
<gene>
    <name evidence="2" type="ORF">ABL78_1916</name>
</gene>
<proteinExistence type="predicted"/>
<accession>A0A0N1I6R0</accession>
<protein>
    <submittedName>
        <fullName evidence="2">Uncharacterized protein</fullName>
    </submittedName>
</protein>
<evidence type="ECO:0000313" key="2">
    <source>
        <dbReference type="EMBL" id="KPI88950.1"/>
    </source>
</evidence>
<dbReference type="EMBL" id="LJSK01000035">
    <property type="protein sequence ID" value="KPI88950.1"/>
    <property type="molecule type" value="Genomic_DNA"/>
</dbReference>
<dbReference type="AlphaFoldDB" id="A0A0N1I6R0"/>
<reference evidence="2 3" key="1">
    <citation type="journal article" date="2015" name="PLoS Pathog.">
        <title>Leptomonas seymouri: Adaptations to the Dixenous Life Cycle Analyzed by Genome Sequencing, Transcriptome Profiling and Co-infection with Leishmania donovani.</title>
        <authorList>
            <person name="Kraeva N."/>
            <person name="Butenko A."/>
            <person name="Hlavacova J."/>
            <person name="Kostygov A."/>
            <person name="Myskova J."/>
            <person name="Grybchuk D."/>
            <person name="Lestinova T."/>
            <person name="Votypka J."/>
            <person name="Volf P."/>
            <person name="Opperdoes F."/>
            <person name="Flegontov P."/>
            <person name="Lukes J."/>
            <person name="Yurchenko V."/>
        </authorList>
    </citation>
    <scope>NUCLEOTIDE SEQUENCE [LARGE SCALE GENOMIC DNA]</scope>
    <source>
        <strain evidence="2 3">ATCC 30220</strain>
    </source>
</reference>
<dbReference type="OMA" id="LVWQEDH"/>
<sequence length="1234" mass="136647">MVTLVPPFRPTPEFRTLDGGKRPRDRGSCSSPQSTESDAEHFSCLVGDLSKLLAEPQRYPVILVLGSSSSSAAQLYRLLPIAAFHAYALHGNSASDAESKEWIKAAGKASAIRPSVVRLVTHEAAVHTPKVCAERQAFVDVLHTFCNSGLLPQEDSKGAGEDREHDVVASRQTSLWTATLAADIREASTQAYTEQFLKQLKNDSFFRVESQETPSPSGENRAGATKSTNAGQASQLVDNEGFATVGNGAIQHMEEHVHWVVPLWVGVCASDLRKVMGAWRSVFTGRFKYETATLVLFLSPDVAAGWLGNEARADAFPGYSFEEASRVFSTNPFSPCAAYWREFPGASPLSSALQWMARDSPLFHKLCEETQVECVSNATKEASALQARRCAPGTVRQRSSQSLPCIRLPCLLCRSQMSSNFSFRWPLLEGILRYARELKTSVYRYEGCCHDNSKQPQRTLHRYSLPIPPSFPSWRWLLPCRATRAQVPPLAPLAPPSPYSTADAAAPVFPYILVSDAAAQEAELKLAVRRNAVNAATLNCMIAADRVSNVAANRTDGCPLPKPRYYAPFVADGGSPLTVDGCLSDIFVLEFMPGCVKGKELKSWKCWLHNLQPKLNVGKHWMGRYRASLCLIEATEEFMATPLPSRAVTKAFLQAVQGLLSHSGKGRGVMSWPLLDPREGHRHPRVAFAMTYEFFSNPLMRVDSVTEGGRVAASGVESHPYSSASETCANANTEFPITTFASDRVGSGGPCSSSPVKYAPRAALLKSYDFSFAYSLSALLAELKSFGWVLVWQEDHRRWPTAVAPPCMSENSTAFSHYFKDADQGTAVGSASGEEVATARGLSVSSKVLRHRVASVLEEWRQDQQRRYNARYDVDPATRSCRLGSASPALDCALARDAASLSLERGLHSPLFPSQYTSLDVWQASIVPEDAGMYLWEGQTVLLDDGRFGTIVGFRPPSSKLFVPWASQPTEEKRHLWRVQQQRHADFIRFYRWRRRLHDCNPSPCHHLTAAFTSLPSYVTQREQDLYPLVRVSSRAWAGNSGDTSENRHHTCSLSPPPSASAAAPSRDRLVHVLPTRVNAFPVNYPSVCVATAQEQKRWYDLHPHATSPAQLLHDVAWNLTMTSHRHLKQVTLLSLPLSPHRVETSASFFIAQVFNVSRHPVRCWRLPPLITKDLAPRDVCAVECLSEQWARLHGRTRQGKGMFSPRASPFFRSPQGASFGFIRWASFLRMPRV</sequence>
<feature type="region of interest" description="Disordered" evidence="1">
    <location>
        <begin position="1038"/>
        <end position="1063"/>
    </location>
</feature>
<evidence type="ECO:0000313" key="3">
    <source>
        <dbReference type="Proteomes" id="UP000038009"/>
    </source>
</evidence>
<organism evidence="2 3">
    <name type="scientific">Leptomonas seymouri</name>
    <dbReference type="NCBI Taxonomy" id="5684"/>
    <lineage>
        <taxon>Eukaryota</taxon>
        <taxon>Discoba</taxon>
        <taxon>Euglenozoa</taxon>
        <taxon>Kinetoplastea</taxon>
        <taxon>Metakinetoplastina</taxon>
        <taxon>Trypanosomatida</taxon>
        <taxon>Trypanosomatidae</taxon>
        <taxon>Leishmaniinae</taxon>
        <taxon>Leptomonas</taxon>
    </lineage>
</organism>
<dbReference type="OrthoDB" id="273330at2759"/>
<comment type="caution">
    <text evidence="2">The sequence shown here is derived from an EMBL/GenBank/DDBJ whole genome shotgun (WGS) entry which is preliminary data.</text>
</comment>